<keyword evidence="2" id="KW-1185">Reference proteome</keyword>
<gene>
    <name evidence="1" type="ORF">GZ78_23530</name>
</gene>
<dbReference type="EMBL" id="JOKH01000006">
    <property type="protein sequence ID" value="KEQ16206.1"/>
    <property type="molecule type" value="Genomic_DNA"/>
</dbReference>
<dbReference type="RefSeq" id="WP_034840834.1">
    <property type="nucleotide sequence ID" value="NZ_JOKH01000006.1"/>
</dbReference>
<proteinExistence type="predicted"/>
<name>A0A081NCN3_9GAMM</name>
<comment type="caution">
    <text evidence="1">The sequence shown here is derived from an EMBL/GenBank/DDBJ whole genome shotgun (WGS) entry which is preliminary data.</text>
</comment>
<reference evidence="1 2" key="1">
    <citation type="submission" date="2014-06" db="EMBL/GenBank/DDBJ databases">
        <title>Whole Genome Sequences of Three Symbiotic Endozoicomonas Bacteria.</title>
        <authorList>
            <person name="Neave M.J."/>
            <person name="Apprill A."/>
            <person name="Voolstra C.R."/>
        </authorList>
    </citation>
    <scope>NUCLEOTIDE SEQUENCE [LARGE SCALE GENOMIC DNA]</scope>
    <source>
        <strain evidence="1 2">DSM 25634</strain>
    </source>
</reference>
<dbReference type="Proteomes" id="UP000028073">
    <property type="component" value="Unassembled WGS sequence"/>
</dbReference>
<dbReference type="AlphaFoldDB" id="A0A081NCN3"/>
<dbReference type="OrthoDB" id="9832233at2"/>
<sequence>MTPHSKLLQKQAMHFRKTFNDLGLKFTVISKNPGNIVLKTSLSTPYHQRRITYIVLNDGLARDSSSHISMTTVLERPLVQIQELAPLASFLHQLSMTLPQLSLQLDLQSRNILIRESFICARDILPDALEYLDAVDLVLLQLDEPLRRLERGGISLSNARRMADYVSENCYEEMLS</sequence>
<organism evidence="1 2">
    <name type="scientific">Endozoicomonas numazuensis</name>
    <dbReference type="NCBI Taxonomy" id="1137799"/>
    <lineage>
        <taxon>Bacteria</taxon>
        <taxon>Pseudomonadati</taxon>
        <taxon>Pseudomonadota</taxon>
        <taxon>Gammaproteobacteria</taxon>
        <taxon>Oceanospirillales</taxon>
        <taxon>Endozoicomonadaceae</taxon>
        <taxon>Endozoicomonas</taxon>
    </lineage>
</organism>
<evidence type="ECO:0000313" key="2">
    <source>
        <dbReference type="Proteomes" id="UP000028073"/>
    </source>
</evidence>
<dbReference type="STRING" id="1137799.GZ78_23530"/>
<evidence type="ECO:0000313" key="1">
    <source>
        <dbReference type="EMBL" id="KEQ16206.1"/>
    </source>
</evidence>
<accession>A0A081NCN3</accession>
<protein>
    <submittedName>
        <fullName evidence="1">Uncharacterized protein</fullName>
    </submittedName>
</protein>